<gene>
    <name evidence="1" type="ORF">ACFYNQ_26000</name>
</gene>
<evidence type="ECO:0000313" key="1">
    <source>
        <dbReference type="EMBL" id="MFE9602005.1"/>
    </source>
</evidence>
<dbReference type="Proteomes" id="UP001601303">
    <property type="component" value="Unassembled WGS sequence"/>
</dbReference>
<protein>
    <submittedName>
        <fullName evidence="1">Uncharacterized protein</fullName>
    </submittedName>
</protein>
<keyword evidence="2" id="KW-1185">Reference proteome</keyword>
<proteinExistence type="predicted"/>
<organism evidence="1 2">
    <name type="scientific">Streptomyces hokutonensis</name>
    <dbReference type="NCBI Taxonomy" id="1306990"/>
    <lineage>
        <taxon>Bacteria</taxon>
        <taxon>Bacillati</taxon>
        <taxon>Actinomycetota</taxon>
        <taxon>Actinomycetes</taxon>
        <taxon>Kitasatosporales</taxon>
        <taxon>Streptomycetaceae</taxon>
        <taxon>Streptomyces</taxon>
    </lineage>
</organism>
<dbReference type="EMBL" id="JBIAHM010000009">
    <property type="protein sequence ID" value="MFE9602005.1"/>
    <property type="molecule type" value="Genomic_DNA"/>
</dbReference>
<accession>A0ABW6M790</accession>
<comment type="caution">
    <text evidence="1">The sequence shown here is derived from an EMBL/GenBank/DDBJ whole genome shotgun (WGS) entry which is preliminary data.</text>
</comment>
<evidence type="ECO:0000313" key="2">
    <source>
        <dbReference type="Proteomes" id="UP001601303"/>
    </source>
</evidence>
<name>A0ABW6M790_9ACTN</name>
<reference evidence="1 2" key="1">
    <citation type="submission" date="2024-10" db="EMBL/GenBank/DDBJ databases">
        <title>The Natural Products Discovery Center: Release of the First 8490 Sequenced Strains for Exploring Actinobacteria Biosynthetic Diversity.</title>
        <authorList>
            <person name="Kalkreuter E."/>
            <person name="Kautsar S.A."/>
            <person name="Yang D."/>
            <person name="Bader C.D."/>
            <person name="Teijaro C.N."/>
            <person name="Fluegel L."/>
            <person name="Davis C.M."/>
            <person name="Simpson J.R."/>
            <person name="Lauterbach L."/>
            <person name="Steele A.D."/>
            <person name="Gui C."/>
            <person name="Meng S."/>
            <person name="Li G."/>
            <person name="Viehrig K."/>
            <person name="Ye F."/>
            <person name="Su P."/>
            <person name="Kiefer A.F."/>
            <person name="Nichols A."/>
            <person name="Cepeda A.J."/>
            <person name="Yan W."/>
            <person name="Fan B."/>
            <person name="Jiang Y."/>
            <person name="Adhikari A."/>
            <person name="Zheng C.-J."/>
            <person name="Schuster L."/>
            <person name="Cowan T.M."/>
            <person name="Smanski M.J."/>
            <person name="Chevrette M.G."/>
            <person name="De Carvalho L.P.S."/>
            <person name="Shen B."/>
        </authorList>
    </citation>
    <scope>NUCLEOTIDE SEQUENCE [LARGE SCALE GENOMIC DNA]</scope>
    <source>
        <strain evidence="1 2">NPDC006488</strain>
    </source>
</reference>
<sequence>MTMRFCRYCDGPLTDPDDTVLLWHEEGMSGPGRDIYAHRAHADLVEPDTSVASILARVLIAKAMRPGT</sequence>
<dbReference type="RefSeq" id="WP_388109621.1">
    <property type="nucleotide sequence ID" value="NZ_JBIAHM010000009.1"/>
</dbReference>